<dbReference type="EMBL" id="DSYK01000148">
    <property type="protein sequence ID" value="HGS20796.1"/>
    <property type="molecule type" value="Genomic_DNA"/>
</dbReference>
<dbReference type="InterPro" id="IPR025274">
    <property type="entry name" value="DUF4070"/>
</dbReference>
<protein>
    <submittedName>
        <fullName evidence="7">DUF4070 domain-containing protein</fullName>
    </submittedName>
</protein>
<dbReference type="InterPro" id="IPR034466">
    <property type="entry name" value="Methyltransferase_Class_B"/>
</dbReference>
<dbReference type="InterPro" id="IPR006638">
    <property type="entry name" value="Elp3/MiaA/NifB-like_rSAM"/>
</dbReference>
<dbReference type="GO" id="GO:0051539">
    <property type="term" value="F:4 iron, 4 sulfur cluster binding"/>
    <property type="evidence" value="ECO:0007669"/>
    <property type="project" value="UniProtKB-KW"/>
</dbReference>
<dbReference type="Pfam" id="PF13282">
    <property type="entry name" value="DUF4070"/>
    <property type="match status" value="1"/>
</dbReference>
<comment type="cofactor">
    <cofactor evidence="1">
        <name>[4Fe-4S] cluster</name>
        <dbReference type="ChEBI" id="CHEBI:49883"/>
    </cofactor>
</comment>
<dbReference type="GO" id="GO:0046872">
    <property type="term" value="F:metal ion binding"/>
    <property type="evidence" value="ECO:0007669"/>
    <property type="project" value="UniProtKB-KW"/>
</dbReference>
<gene>
    <name evidence="7" type="ORF">ENT37_02875</name>
</gene>
<dbReference type="InterPro" id="IPR023404">
    <property type="entry name" value="rSAM_horseshoe"/>
</dbReference>
<keyword evidence="5" id="KW-0411">Iron-sulfur</keyword>
<dbReference type="Gene3D" id="3.80.30.20">
    <property type="entry name" value="tm_1862 like domain"/>
    <property type="match status" value="1"/>
</dbReference>
<name>A0A7C4KGF4_9CHLR</name>
<dbReference type="GO" id="GO:0005829">
    <property type="term" value="C:cytosol"/>
    <property type="evidence" value="ECO:0007669"/>
    <property type="project" value="TreeGrafter"/>
</dbReference>
<dbReference type="SFLD" id="SFLDS00029">
    <property type="entry name" value="Radical_SAM"/>
    <property type="match status" value="1"/>
</dbReference>
<comment type="caution">
    <text evidence="7">The sequence shown here is derived from an EMBL/GenBank/DDBJ whole genome shotgun (WGS) entry which is preliminary data.</text>
</comment>
<dbReference type="Pfam" id="PF02310">
    <property type="entry name" value="B12-binding"/>
    <property type="match status" value="1"/>
</dbReference>
<dbReference type="InterPro" id="IPR058240">
    <property type="entry name" value="rSAM_sf"/>
</dbReference>
<dbReference type="SMART" id="SM00729">
    <property type="entry name" value="Elp3"/>
    <property type="match status" value="1"/>
</dbReference>
<feature type="domain" description="Radical SAM core" evidence="6">
    <location>
        <begin position="159"/>
        <end position="391"/>
    </location>
</feature>
<evidence type="ECO:0000256" key="2">
    <source>
        <dbReference type="ARBA" id="ARBA00022691"/>
    </source>
</evidence>
<keyword evidence="3" id="KW-0479">Metal-binding</keyword>
<dbReference type="GO" id="GO:0031419">
    <property type="term" value="F:cobalamin binding"/>
    <property type="evidence" value="ECO:0007669"/>
    <property type="project" value="InterPro"/>
</dbReference>
<dbReference type="Pfam" id="PF04055">
    <property type="entry name" value="Radical_SAM"/>
    <property type="match status" value="1"/>
</dbReference>
<reference evidence="7" key="1">
    <citation type="journal article" date="2020" name="mSystems">
        <title>Genome- and Community-Level Interaction Insights into Carbon Utilization and Element Cycling Functions of Hydrothermarchaeota in Hydrothermal Sediment.</title>
        <authorList>
            <person name="Zhou Z."/>
            <person name="Liu Y."/>
            <person name="Xu W."/>
            <person name="Pan J."/>
            <person name="Luo Z.H."/>
            <person name="Li M."/>
        </authorList>
    </citation>
    <scope>NUCLEOTIDE SEQUENCE [LARGE SCALE GENOMIC DNA]</scope>
    <source>
        <strain evidence="7">SpSt-573</strain>
    </source>
</reference>
<dbReference type="CDD" id="cd01335">
    <property type="entry name" value="Radical_SAM"/>
    <property type="match status" value="1"/>
</dbReference>
<dbReference type="SFLD" id="SFLDF00303">
    <property type="entry name" value="hopanoid_C2-methyltransferase"/>
    <property type="match status" value="1"/>
</dbReference>
<dbReference type="InterPro" id="IPR006158">
    <property type="entry name" value="Cobalamin-bd"/>
</dbReference>
<evidence type="ECO:0000256" key="3">
    <source>
        <dbReference type="ARBA" id="ARBA00022723"/>
    </source>
</evidence>
<keyword evidence="2" id="KW-0949">S-adenosyl-L-methionine</keyword>
<evidence type="ECO:0000256" key="5">
    <source>
        <dbReference type="ARBA" id="ARBA00023014"/>
    </source>
</evidence>
<organism evidence="7">
    <name type="scientific">Anaerolinea thermolimosa</name>
    <dbReference type="NCBI Taxonomy" id="229919"/>
    <lineage>
        <taxon>Bacteria</taxon>
        <taxon>Bacillati</taxon>
        <taxon>Chloroflexota</taxon>
        <taxon>Anaerolineae</taxon>
        <taxon>Anaerolineales</taxon>
        <taxon>Anaerolineaceae</taxon>
        <taxon>Anaerolinea</taxon>
    </lineage>
</organism>
<dbReference type="SUPFAM" id="SSF102114">
    <property type="entry name" value="Radical SAM enzymes"/>
    <property type="match status" value="1"/>
</dbReference>
<dbReference type="SFLD" id="SFLDG01123">
    <property type="entry name" value="methyltransferase_(Class_B)"/>
    <property type="match status" value="1"/>
</dbReference>
<dbReference type="InterPro" id="IPR007197">
    <property type="entry name" value="rSAM"/>
</dbReference>
<dbReference type="Gene3D" id="3.40.50.280">
    <property type="entry name" value="Cobalamin-binding domain"/>
    <property type="match status" value="1"/>
</dbReference>
<evidence type="ECO:0000256" key="1">
    <source>
        <dbReference type="ARBA" id="ARBA00001966"/>
    </source>
</evidence>
<dbReference type="GO" id="GO:0003824">
    <property type="term" value="F:catalytic activity"/>
    <property type="evidence" value="ECO:0007669"/>
    <property type="project" value="InterPro"/>
</dbReference>
<dbReference type="PROSITE" id="PS51918">
    <property type="entry name" value="RADICAL_SAM"/>
    <property type="match status" value="1"/>
</dbReference>
<dbReference type="InterPro" id="IPR034530">
    <property type="entry name" value="HpnP-like"/>
</dbReference>
<dbReference type="PANTHER" id="PTHR43409">
    <property type="entry name" value="ANAEROBIC MAGNESIUM-PROTOPORPHYRIN IX MONOMETHYL ESTER CYCLASE-RELATED"/>
    <property type="match status" value="1"/>
</dbReference>
<sequence length="494" mass="56991">MNALLIYPEFPDTFWSFKHALRFIRKKASSPPLGLVTIAALLPEAWNKRIVDLNTGNLSDADISWADLVFVSAMVVQRKSTYEVIHRCKMAGKKVVAGGPLFLGEWEKFPEVDHFVLNEGEITLPIFLRDLERGSAQHVYTTTEYADITQSPIPRWELIDTRYYDSLSIQYSRGCPFNCDFCNVTAMLGHRPRTKTARQIIAELDTMYNLGWRRNIFFVDDNFIGNRKQIKEEILPALIEWRKGKTGCSFITEASINLADDPELMKMMVEAGFTSVFVGIETPDEESLAECNKGQNLRRNLVESVHTLQRFGLQVMGGFIVGFDSDRPSIFQRQLEFIQNSGIVTAMVGMLQAPYGTKLYQRMEQEGRLIQDMTGDNTDGSTNIVPRMGFETLKEGYQQLLDELYSPKRFYERVRIFLETYNPPKVNVTLHLEEIYAFFASMWRLGIVGKERKEYWRLFFWTLLKYPRKFALAITFAIYGYHFRKVNRAQSTSG</sequence>
<dbReference type="InterPro" id="IPR051198">
    <property type="entry name" value="BchE-like"/>
</dbReference>
<accession>A0A7C4KGF4</accession>
<evidence type="ECO:0000259" key="6">
    <source>
        <dbReference type="PROSITE" id="PS51918"/>
    </source>
</evidence>
<evidence type="ECO:0000313" key="7">
    <source>
        <dbReference type="EMBL" id="HGS20796.1"/>
    </source>
</evidence>
<dbReference type="AlphaFoldDB" id="A0A7C4KGF4"/>
<proteinExistence type="predicted"/>
<keyword evidence="4" id="KW-0408">Iron</keyword>
<evidence type="ECO:0000256" key="4">
    <source>
        <dbReference type="ARBA" id="ARBA00023004"/>
    </source>
</evidence>
<dbReference type="PANTHER" id="PTHR43409:SF3">
    <property type="entry name" value="HYPOTHETICAL METHYLTRANSFERASE"/>
    <property type="match status" value="1"/>
</dbReference>
<dbReference type="SFLD" id="SFLDG01082">
    <property type="entry name" value="B12-binding_domain_containing"/>
    <property type="match status" value="1"/>
</dbReference>